<keyword evidence="2" id="KW-1185">Reference proteome</keyword>
<organism evidence="1 2">
    <name type="scientific">Microlunatus soli</name>
    <dbReference type="NCBI Taxonomy" id="630515"/>
    <lineage>
        <taxon>Bacteria</taxon>
        <taxon>Bacillati</taxon>
        <taxon>Actinomycetota</taxon>
        <taxon>Actinomycetes</taxon>
        <taxon>Propionibacteriales</taxon>
        <taxon>Propionibacteriaceae</taxon>
        <taxon>Microlunatus</taxon>
    </lineage>
</organism>
<protein>
    <submittedName>
        <fullName evidence="1">Uncharacterized protein</fullName>
    </submittedName>
</protein>
<proteinExistence type="predicted"/>
<reference evidence="1 2" key="1">
    <citation type="submission" date="2016-10" db="EMBL/GenBank/DDBJ databases">
        <authorList>
            <person name="de Groot N.N."/>
        </authorList>
    </citation>
    <scope>NUCLEOTIDE SEQUENCE [LARGE SCALE GENOMIC DNA]</scope>
    <source>
        <strain evidence="1 2">DSM 21800</strain>
    </source>
</reference>
<dbReference type="AlphaFoldDB" id="A0A1H1XEC4"/>
<dbReference type="EMBL" id="LT629772">
    <property type="protein sequence ID" value="SDT06996.1"/>
    <property type="molecule type" value="Genomic_DNA"/>
</dbReference>
<dbReference type="STRING" id="630515.SAMN04489812_4025"/>
<name>A0A1H1XEC4_9ACTN</name>
<evidence type="ECO:0000313" key="2">
    <source>
        <dbReference type="Proteomes" id="UP000199103"/>
    </source>
</evidence>
<dbReference type="Proteomes" id="UP000199103">
    <property type="component" value="Chromosome I"/>
</dbReference>
<sequence length="104" mass="11782">MIWEVGMRYLTLAADYMDPVLTEVDGGAVSLGEAGLSRDLIDDIISWNADYQEIVRVVPGERRDRLSDIMRLDERGLELARRVASEASPARVRYYSEGLLKHLD</sequence>
<evidence type="ECO:0000313" key="1">
    <source>
        <dbReference type="EMBL" id="SDT06996.1"/>
    </source>
</evidence>
<gene>
    <name evidence="1" type="ORF">SAMN04489812_4025</name>
</gene>
<accession>A0A1H1XEC4</accession>